<keyword evidence="8" id="KW-0819">tRNA processing</keyword>
<dbReference type="InterPro" id="IPR000999">
    <property type="entry name" value="RNase_III_dom"/>
</dbReference>
<comment type="subcellular location">
    <subcellularLocation>
        <location evidence="8">Cytoplasm</location>
    </subcellularLocation>
</comment>
<evidence type="ECO:0000256" key="1">
    <source>
        <dbReference type="ARBA" id="ARBA00000109"/>
    </source>
</evidence>
<gene>
    <name evidence="8 11" type="primary">rnc</name>
    <name evidence="11" type="ORF">ACFSUQ_05285</name>
</gene>
<keyword evidence="8" id="KW-0963">Cytoplasm</keyword>
<proteinExistence type="inferred from homology"/>
<keyword evidence="6 8" id="KW-0378">Hydrolase</keyword>
<evidence type="ECO:0000259" key="10">
    <source>
        <dbReference type="PROSITE" id="PS50142"/>
    </source>
</evidence>
<feature type="binding site" evidence="8">
    <location>
        <position position="54"/>
    </location>
    <ligand>
        <name>Mg(2+)</name>
        <dbReference type="ChEBI" id="CHEBI:18420"/>
    </ligand>
</feature>
<dbReference type="RefSeq" id="WP_083524442.1">
    <property type="nucleotide sequence ID" value="NZ_JBHUNF010000003.1"/>
</dbReference>
<dbReference type="CDD" id="cd00593">
    <property type="entry name" value="RIBOc"/>
    <property type="match status" value="1"/>
</dbReference>
<feature type="binding site" evidence="8">
    <location>
        <position position="127"/>
    </location>
    <ligand>
        <name>Mg(2+)</name>
        <dbReference type="ChEBI" id="CHEBI:18420"/>
    </ligand>
</feature>
<evidence type="ECO:0000256" key="7">
    <source>
        <dbReference type="ARBA" id="ARBA00022884"/>
    </source>
</evidence>
<evidence type="ECO:0000259" key="9">
    <source>
        <dbReference type="PROSITE" id="PS50137"/>
    </source>
</evidence>
<dbReference type="SUPFAM" id="SSF69065">
    <property type="entry name" value="RNase III domain-like"/>
    <property type="match status" value="1"/>
</dbReference>
<evidence type="ECO:0000256" key="3">
    <source>
        <dbReference type="ARBA" id="ARBA00022664"/>
    </source>
</evidence>
<name>A0ABW5RJU0_9MICO</name>
<comment type="similarity">
    <text evidence="2">Belongs to the ribonuclease III family.</text>
</comment>
<comment type="function">
    <text evidence="8">Digests double-stranded RNA. Involved in the processing of primary rRNA transcript to yield the immediate precursors to the large and small rRNAs (23S and 16S). Processes some mRNAs, and tRNAs when they are encoded in the rRNA operon. Processes pre-crRNA and tracrRNA of type II CRISPR loci if present in the organism.</text>
</comment>
<dbReference type="Gene3D" id="3.30.160.20">
    <property type="match status" value="1"/>
</dbReference>
<dbReference type="CDD" id="cd10845">
    <property type="entry name" value="DSRM_RNAse_III_family"/>
    <property type="match status" value="1"/>
</dbReference>
<dbReference type="InterPro" id="IPR014720">
    <property type="entry name" value="dsRBD_dom"/>
</dbReference>
<organism evidence="11 12">
    <name type="scientific">Gulosibacter bifidus</name>
    <dbReference type="NCBI Taxonomy" id="272239"/>
    <lineage>
        <taxon>Bacteria</taxon>
        <taxon>Bacillati</taxon>
        <taxon>Actinomycetota</taxon>
        <taxon>Actinomycetes</taxon>
        <taxon>Micrococcales</taxon>
        <taxon>Microbacteriaceae</taxon>
        <taxon>Gulosibacter</taxon>
    </lineage>
</organism>
<dbReference type="SUPFAM" id="SSF54768">
    <property type="entry name" value="dsRNA-binding domain-like"/>
    <property type="match status" value="1"/>
</dbReference>
<keyword evidence="5 8" id="KW-0255">Endonuclease</keyword>
<evidence type="ECO:0000256" key="5">
    <source>
        <dbReference type="ARBA" id="ARBA00022759"/>
    </source>
</evidence>
<dbReference type="Gene3D" id="1.10.1520.10">
    <property type="entry name" value="Ribonuclease III domain"/>
    <property type="match status" value="1"/>
</dbReference>
<dbReference type="Pfam" id="PF14622">
    <property type="entry name" value="Ribonucleas_3_3"/>
    <property type="match status" value="1"/>
</dbReference>
<comment type="cofactor">
    <cofactor evidence="8">
        <name>Mg(2+)</name>
        <dbReference type="ChEBI" id="CHEBI:18420"/>
    </cofactor>
</comment>
<dbReference type="SMART" id="SM00358">
    <property type="entry name" value="DSRM"/>
    <property type="match status" value="1"/>
</dbReference>
<dbReference type="SMART" id="SM00535">
    <property type="entry name" value="RIBOc"/>
    <property type="match status" value="1"/>
</dbReference>
<keyword evidence="8" id="KW-0698">rRNA processing</keyword>
<feature type="domain" description="RNase III" evidence="10">
    <location>
        <begin position="29"/>
        <end position="141"/>
    </location>
</feature>
<evidence type="ECO:0000313" key="12">
    <source>
        <dbReference type="Proteomes" id="UP001597453"/>
    </source>
</evidence>
<reference evidence="12" key="1">
    <citation type="journal article" date="2019" name="Int. J. Syst. Evol. Microbiol.">
        <title>The Global Catalogue of Microorganisms (GCM) 10K type strain sequencing project: providing services to taxonomists for standard genome sequencing and annotation.</title>
        <authorList>
            <consortium name="The Broad Institute Genomics Platform"/>
            <consortium name="The Broad Institute Genome Sequencing Center for Infectious Disease"/>
            <person name="Wu L."/>
            <person name="Ma J."/>
        </authorList>
    </citation>
    <scope>NUCLEOTIDE SEQUENCE [LARGE SCALE GENOMIC DNA]</scope>
    <source>
        <strain evidence="12">TISTR 1511</strain>
    </source>
</reference>
<comment type="catalytic activity">
    <reaction evidence="1 8">
        <text>Endonucleolytic cleavage to 5'-phosphomonoester.</text>
        <dbReference type="EC" id="3.1.26.3"/>
    </reaction>
</comment>
<dbReference type="PROSITE" id="PS50137">
    <property type="entry name" value="DS_RBD"/>
    <property type="match status" value="1"/>
</dbReference>
<keyword evidence="12" id="KW-1185">Reference proteome</keyword>
<sequence>MATRRKQHDPEIVDPAPLASRLGVEFVPELLDLALTHSSWAYEHGKVADNERLEFLGDSVLGLAAAQLLYREHPDLSEGELSPRKHGLVSTVTLAEIGRTIEVGGYLRLGRSEQITGGNDKDSILADAVEALIGAAYLSTDYLTAEAMVLRLLEPYVDQVDRLGAAMDPKTALQEVASARGAQAPEYTVTGSGPAHAQVFTATVYLIRDGVRVYKCSATGTSKKQAELAAALDAWHELTGTAKPGDH</sequence>
<comment type="caution">
    <text evidence="11">The sequence shown here is derived from an EMBL/GenBank/DDBJ whole genome shotgun (WGS) entry which is preliminary data.</text>
</comment>
<feature type="domain" description="DRBM" evidence="9">
    <location>
        <begin position="168"/>
        <end position="240"/>
    </location>
</feature>
<dbReference type="PANTHER" id="PTHR11207">
    <property type="entry name" value="RIBONUCLEASE III"/>
    <property type="match status" value="1"/>
</dbReference>
<dbReference type="Pfam" id="PF00035">
    <property type="entry name" value="dsrm"/>
    <property type="match status" value="1"/>
</dbReference>
<keyword evidence="4 8" id="KW-0540">Nuclease</keyword>
<feature type="active site" evidence="8">
    <location>
        <position position="130"/>
    </location>
</feature>
<keyword evidence="8" id="KW-0699">rRNA-binding</keyword>
<dbReference type="EC" id="3.1.26.3" evidence="8"/>
<dbReference type="NCBIfam" id="TIGR02191">
    <property type="entry name" value="RNaseIII"/>
    <property type="match status" value="1"/>
</dbReference>
<comment type="subunit">
    <text evidence="8">Homodimer.</text>
</comment>
<keyword evidence="3 8" id="KW-0507">mRNA processing</keyword>
<evidence type="ECO:0000313" key="11">
    <source>
        <dbReference type="EMBL" id="MFD2674714.1"/>
    </source>
</evidence>
<feature type="binding site" evidence="8">
    <location>
        <position position="130"/>
    </location>
    <ligand>
        <name>Mg(2+)</name>
        <dbReference type="ChEBI" id="CHEBI:18420"/>
    </ligand>
</feature>
<keyword evidence="8" id="KW-0479">Metal-binding</keyword>
<dbReference type="EMBL" id="JBHUNF010000003">
    <property type="protein sequence ID" value="MFD2674714.1"/>
    <property type="molecule type" value="Genomic_DNA"/>
</dbReference>
<dbReference type="PROSITE" id="PS50142">
    <property type="entry name" value="RNASE_3_2"/>
    <property type="match status" value="1"/>
</dbReference>
<dbReference type="PANTHER" id="PTHR11207:SF0">
    <property type="entry name" value="RIBONUCLEASE 3"/>
    <property type="match status" value="1"/>
</dbReference>
<dbReference type="InterPro" id="IPR011907">
    <property type="entry name" value="RNase_III"/>
</dbReference>
<dbReference type="GO" id="GO:0004525">
    <property type="term" value="F:ribonuclease III activity"/>
    <property type="evidence" value="ECO:0007669"/>
    <property type="project" value="UniProtKB-EC"/>
</dbReference>
<accession>A0ABW5RJU0</accession>
<evidence type="ECO:0000256" key="6">
    <source>
        <dbReference type="ARBA" id="ARBA00022801"/>
    </source>
</evidence>
<evidence type="ECO:0000256" key="8">
    <source>
        <dbReference type="HAMAP-Rule" id="MF_00104"/>
    </source>
</evidence>
<keyword evidence="8" id="KW-0460">Magnesium</keyword>
<dbReference type="InterPro" id="IPR036389">
    <property type="entry name" value="RNase_III_sf"/>
</dbReference>
<dbReference type="HAMAP" id="MF_00104">
    <property type="entry name" value="RNase_III"/>
    <property type="match status" value="1"/>
</dbReference>
<evidence type="ECO:0000256" key="2">
    <source>
        <dbReference type="ARBA" id="ARBA00010183"/>
    </source>
</evidence>
<dbReference type="Proteomes" id="UP001597453">
    <property type="component" value="Unassembled WGS sequence"/>
</dbReference>
<feature type="active site" evidence="8">
    <location>
        <position position="58"/>
    </location>
</feature>
<dbReference type="PROSITE" id="PS00517">
    <property type="entry name" value="RNASE_3_1"/>
    <property type="match status" value="1"/>
</dbReference>
<evidence type="ECO:0000256" key="4">
    <source>
        <dbReference type="ARBA" id="ARBA00022722"/>
    </source>
</evidence>
<keyword evidence="7 8" id="KW-0694">RNA-binding</keyword>
<protein>
    <recommendedName>
        <fullName evidence="8">Ribonuclease 3</fullName>
        <ecNumber evidence="8">3.1.26.3</ecNumber>
    </recommendedName>
    <alternativeName>
        <fullName evidence="8">Ribonuclease III</fullName>
        <shortName evidence="8">RNase III</shortName>
    </alternativeName>
</protein>